<dbReference type="Gene3D" id="2.60.40.2250">
    <property type="match status" value="1"/>
</dbReference>
<feature type="domain" description="Transglutaminase-like" evidence="2">
    <location>
        <begin position="182"/>
        <end position="248"/>
    </location>
</feature>
<sequence length="324" mass="36218">MTSFAPSVTATSRVSTSSEGTTLRLRVGCEFAMESAGPVPMLMLVRARPDGEHRTLYESRWLDPEVPVHEYIDGFGNFCWRFTAPGGLLSLRYDAVVETDLEPDPVVPDAPLALVQDLPDETLVFTLGSRYVESDLLLDDAWQLFGHTPPTWARIQAVCDWVHENIRYETGSSGPATTALEVFRERRGVCRDFALLSVALCRALNIPARYTFGYLPDIAVEPPDVPMDFHAWFEAYVGGRWRTFDARHNRPRIGRVIVGHGRDAVDVALSTSYGAVQLHNMTVWADEIHPDAGDERIRQEGERAQGYDLGRQPESDDAPTARKD</sequence>
<dbReference type="AlphaFoldDB" id="A0A6J4KB38"/>
<organism evidence="3">
    <name type="scientific">uncultured Chloroflexota bacterium</name>
    <dbReference type="NCBI Taxonomy" id="166587"/>
    <lineage>
        <taxon>Bacteria</taxon>
        <taxon>Bacillati</taxon>
        <taxon>Chloroflexota</taxon>
        <taxon>environmental samples</taxon>
    </lineage>
</organism>
<reference evidence="3" key="1">
    <citation type="submission" date="2020-02" db="EMBL/GenBank/DDBJ databases">
        <authorList>
            <person name="Meier V. D."/>
        </authorList>
    </citation>
    <scope>NUCLEOTIDE SEQUENCE</scope>
    <source>
        <strain evidence="3">AVDCRST_MAG77</strain>
    </source>
</reference>
<dbReference type="Gene3D" id="3.10.620.30">
    <property type="match status" value="1"/>
</dbReference>
<dbReference type="PANTHER" id="PTHR33490">
    <property type="entry name" value="BLR5614 PROTEIN-RELATED"/>
    <property type="match status" value="1"/>
</dbReference>
<dbReference type="EMBL" id="CADCTC010000290">
    <property type="protein sequence ID" value="CAA9299865.1"/>
    <property type="molecule type" value="Genomic_DNA"/>
</dbReference>
<dbReference type="Pfam" id="PF01841">
    <property type="entry name" value="Transglut_core"/>
    <property type="match status" value="1"/>
</dbReference>
<dbReference type="SMART" id="SM00460">
    <property type="entry name" value="TGc"/>
    <property type="match status" value="1"/>
</dbReference>
<dbReference type="InterPro" id="IPR002931">
    <property type="entry name" value="Transglutaminase-like"/>
</dbReference>
<dbReference type="SUPFAM" id="SSF54001">
    <property type="entry name" value="Cysteine proteinases"/>
    <property type="match status" value="1"/>
</dbReference>
<gene>
    <name evidence="3" type="ORF">AVDCRST_MAG77-5529</name>
</gene>
<accession>A0A6J4KB38</accession>
<evidence type="ECO:0000259" key="2">
    <source>
        <dbReference type="SMART" id="SM00460"/>
    </source>
</evidence>
<dbReference type="PANTHER" id="PTHR33490:SF12">
    <property type="entry name" value="BLL5557 PROTEIN"/>
    <property type="match status" value="1"/>
</dbReference>
<feature type="region of interest" description="Disordered" evidence="1">
    <location>
        <begin position="294"/>
        <end position="324"/>
    </location>
</feature>
<evidence type="ECO:0000256" key="1">
    <source>
        <dbReference type="SAM" id="MobiDB-lite"/>
    </source>
</evidence>
<name>A0A6J4KB38_9CHLR</name>
<evidence type="ECO:0000313" key="3">
    <source>
        <dbReference type="EMBL" id="CAA9299865.1"/>
    </source>
</evidence>
<dbReference type="InterPro" id="IPR038765">
    <property type="entry name" value="Papain-like_cys_pep_sf"/>
</dbReference>
<proteinExistence type="predicted"/>
<protein>
    <recommendedName>
        <fullName evidence="2">Transglutaminase-like domain-containing protein</fullName>
    </recommendedName>
</protein>